<organism evidence="2 3">
    <name type="scientific">Pieris macdunnoughi</name>
    <dbReference type="NCBI Taxonomy" id="345717"/>
    <lineage>
        <taxon>Eukaryota</taxon>
        <taxon>Metazoa</taxon>
        <taxon>Ecdysozoa</taxon>
        <taxon>Arthropoda</taxon>
        <taxon>Hexapoda</taxon>
        <taxon>Insecta</taxon>
        <taxon>Pterygota</taxon>
        <taxon>Neoptera</taxon>
        <taxon>Endopterygota</taxon>
        <taxon>Lepidoptera</taxon>
        <taxon>Glossata</taxon>
        <taxon>Ditrysia</taxon>
        <taxon>Papilionoidea</taxon>
        <taxon>Pieridae</taxon>
        <taxon>Pierinae</taxon>
        <taxon>Pieris</taxon>
    </lineage>
</organism>
<dbReference type="OrthoDB" id="6378952at2759"/>
<feature type="compositionally biased region" description="Basic residues" evidence="1">
    <location>
        <begin position="174"/>
        <end position="186"/>
    </location>
</feature>
<sequence length="186" mass="21534">MIQDKEDVSGKLKPEVMMISNLQAEQQYLRDDRDRQCNRKHMGDKGKNNAEKEVEEGQTIETREPFKRPYNIEESGNWKRRKTSPEPNDSEEAAENGHNDASVKDWVQSVDELLEAVGYDKDALAEINEKDIEKEDTDEQPVSKVKVENNTITDEENEIKSEVMSEDENPLSKRITRGRGRGRRRN</sequence>
<dbReference type="AlphaFoldDB" id="A0A821L821"/>
<feature type="region of interest" description="Disordered" evidence="1">
    <location>
        <begin position="24"/>
        <end position="105"/>
    </location>
</feature>
<dbReference type="EMBL" id="CAJOBZ010000001">
    <property type="protein sequence ID" value="CAF4747159.1"/>
    <property type="molecule type" value="Genomic_DNA"/>
</dbReference>
<feature type="region of interest" description="Disordered" evidence="1">
    <location>
        <begin position="128"/>
        <end position="186"/>
    </location>
</feature>
<reference evidence="2" key="1">
    <citation type="submission" date="2021-02" db="EMBL/GenBank/DDBJ databases">
        <authorList>
            <person name="Steward A R."/>
        </authorList>
    </citation>
    <scope>NUCLEOTIDE SEQUENCE</scope>
</reference>
<feature type="compositionally biased region" description="Basic and acidic residues" evidence="1">
    <location>
        <begin position="61"/>
        <end position="71"/>
    </location>
</feature>
<feature type="compositionally biased region" description="Basic and acidic residues" evidence="1">
    <location>
        <begin position="28"/>
        <end position="52"/>
    </location>
</feature>
<name>A0A821L821_9NEOP</name>
<comment type="caution">
    <text evidence="2">The sequence shown here is derived from an EMBL/GenBank/DDBJ whole genome shotgun (WGS) entry which is preliminary data.</text>
</comment>
<protein>
    <submittedName>
        <fullName evidence="2">Uncharacterized protein</fullName>
    </submittedName>
</protein>
<evidence type="ECO:0000313" key="3">
    <source>
        <dbReference type="Proteomes" id="UP000663880"/>
    </source>
</evidence>
<gene>
    <name evidence="2" type="ORF">PMACD_LOCUS428</name>
</gene>
<proteinExistence type="predicted"/>
<keyword evidence="3" id="KW-1185">Reference proteome</keyword>
<evidence type="ECO:0000256" key="1">
    <source>
        <dbReference type="SAM" id="MobiDB-lite"/>
    </source>
</evidence>
<dbReference type="Proteomes" id="UP000663880">
    <property type="component" value="Unassembled WGS sequence"/>
</dbReference>
<evidence type="ECO:0000313" key="2">
    <source>
        <dbReference type="EMBL" id="CAF4747159.1"/>
    </source>
</evidence>
<accession>A0A821L821</accession>